<feature type="transmembrane region" description="Helical" evidence="1">
    <location>
        <begin position="205"/>
        <end position="230"/>
    </location>
</feature>
<feature type="transmembrane region" description="Helical" evidence="1">
    <location>
        <begin position="163"/>
        <end position="184"/>
    </location>
</feature>
<sequence length="278" mass="28487">MPGTLLLAAAAAVTLLGVGGVLVSGTRVYGRDILWLAGRPVTDQEADVCARYLRRHRTHRVVGGLAGVAFALVVSLRWGGPGLVLGGAPLADPLFGGVAGVVVGALSAETYRLRLPRSAPATASLAPRPALPLRREVVAAWLLVAVSGAVGVVRAVTGGDLTGLQATGLGVVVLALGAATRSAIAHRRRPVLSERALELDGRMRGFASASVARLQVSMGAMTLLWSLWAIRDLTGTLVGFVAGVVSLGGLVVAIRYLRRAAPRPPSTWGATALPQGTA</sequence>
<keyword evidence="1" id="KW-1133">Transmembrane helix</keyword>
<feature type="transmembrane region" description="Helical" evidence="1">
    <location>
        <begin position="236"/>
        <end position="257"/>
    </location>
</feature>
<comment type="caution">
    <text evidence="2">The sequence shown here is derived from an EMBL/GenBank/DDBJ whole genome shotgun (WGS) entry which is preliminary data.</text>
</comment>
<reference evidence="2 3" key="1">
    <citation type="submission" date="2019-07" db="EMBL/GenBank/DDBJ databases">
        <title>Whole genome shotgun sequence of Actinotalea fermentans NBRC 105374.</title>
        <authorList>
            <person name="Hosoyama A."/>
            <person name="Uohara A."/>
            <person name="Ohji S."/>
            <person name="Ichikawa N."/>
        </authorList>
    </citation>
    <scope>NUCLEOTIDE SEQUENCE [LARGE SCALE GENOMIC DNA]</scope>
    <source>
        <strain evidence="2 3">NBRC 105374</strain>
    </source>
</reference>
<dbReference type="Proteomes" id="UP000321484">
    <property type="component" value="Unassembled WGS sequence"/>
</dbReference>
<feature type="transmembrane region" description="Helical" evidence="1">
    <location>
        <begin position="90"/>
        <end position="108"/>
    </location>
</feature>
<name>A0A511Z0Y0_9CELL</name>
<accession>A0A511Z0Y0</accession>
<keyword evidence="3" id="KW-1185">Reference proteome</keyword>
<dbReference type="AlphaFoldDB" id="A0A511Z0Y0"/>
<dbReference type="OrthoDB" id="4833360at2"/>
<evidence type="ECO:0000313" key="2">
    <source>
        <dbReference type="EMBL" id="GEN81118.1"/>
    </source>
</evidence>
<dbReference type="EMBL" id="BJYK01000009">
    <property type="protein sequence ID" value="GEN81118.1"/>
    <property type="molecule type" value="Genomic_DNA"/>
</dbReference>
<keyword evidence="1" id="KW-0472">Membrane</keyword>
<feature type="transmembrane region" description="Helical" evidence="1">
    <location>
        <begin position="6"/>
        <end position="29"/>
    </location>
</feature>
<feature type="transmembrane region" description="Helical" evidence="1">
    <location>
        <begin position="137"/>
        <end position="157"/>
    </location>
</feature>
<evidence type="ECO:0000256" key="1">
    <source>
        <dbReference type="SAM" id="Phobius"/>
    </source>
</evidence>
<proteinExistence type="predicted"/>
<protein>
    <submittedName>
        <fullName evidence="2">Uncharacterized protein</fullName>
    </submittedName>
</protein>
<gene>
    <name evidence="2" type="ORF">AFE02nite_28520</name>
</gene>
<keyword evidence="1" id="KW-0812">Transmembrane</keyword>
<organism evidence="2 3">
    <name type="scientific">Actinotalea fermentans</name>
    <dbReference type="NCBI Taxonomy" id="43671"/>
    <lineage>
        <taxon>Bacteria</taxon>
        <taxon>Bacillati</taxon>
        <taxon>Actinomycetota</taxon>
        <taxon>Actinomycetes</taxon>
        <taxon>Micrococcales</taxon>
        <taxon>Cellulomonadaceae</taxon>
        <taxon>Actinotalea</taxon>
    </lineage>
</organism>
<dbReference type="RefSeq" id="WP_146819865.1">
    <property type="nucleotide sequence ID" value="NZ_BJYK01000009.1"/>
</dbReference>
<feature type="transmembrane region" description="Helical" evidence="1">
    <location>
        <begin position="61"/>
        <end position="78"/>
    </location>
</feature>
<evidence type="ECO:0000313" key="3">
    <source>
        <dbReference type="Proteomes" id="UP000321484"/>
    </source>
</evidence>